<feature type="region of interest" description="Disordered" evidence="1">
    <location>
        <begin position="63"/>
        <end position="94"/>
    </location>
</feature>
<keyword evidence="2" id="KW-0812">Transmembrane</keyword>
<reference evidence="3 4" key="1">
    <citation type="journal article" date="2015" name="Nature">
        <title>rRNA introns, odd ribosomes, and small enigmatic genomes across a large radiation of phyla.</title>
        <authorList>
            <person name="Brown C.T."/>
            <person name="Hug L.A."/>
            <person name="Thomas B.C."/>
            <person name="Sharon I."/>
            <person name="Castelle C.J."/>
            <person name="Singh A."/>
            <person name="Wilkins M.J."/>
            <person name="Williams K.H."/>
            <person name="Banfield J.F."/>
        </authorList>
    </citation>
    <scope>NUCLEOTIDE SEQUENCE [LARGE SCALE GENOMIC DNA]</scope>
</reference>
<keyword evidence="2" id="KW-1133">Transmembrane helix</keyword>
<feature type="region of interest" description="Disordered" evidence="1">
    <location>
        <begin position="1"/>
        <end position="25"/>
    </location>
</feature>
<keyword evidence="2" id="KW-0472">Membrane</keyword>
<evidence type="ECO:0000256" key="1">
    <source>
        <dbReference type="SAM" id="MobiDB-lite"/>
    </source>
</evidence>
<name>A0A0G0HST3_9BACT</name>
<protein>
    <submittedName>
        <fullName evidence="3">Uncharacterized protein</fullName>
    </submittedName>
</protein>
<gene>
    <name evidence="3" type="ORF">US62_C0004G0011</name>
</gene>
<proteinExistence type="predicted"/>
<dbReference type="AlphaFoldDB" id="A0A0G0HST3"/>
<dbReference type="Proteomes" id="UP000034603">
    <property type="component" value="Unassembled WGS sequence"/>
</dbReference>
<feature type="compositionally biased region" description="Basic and acidic residues" evidence="1">
    <location>
        <begin position="1"/>
        <end position="10"/>
    </location>
</feature>
<comment type="caution">
    <text evidence="3">The sequence shown here is derived from an EMBL/GenBank/DDBJ whole genome shotgun (WGS) entry which is preliminary data.</text>
</comment>
<evidence type="ECO:0000256" key="2">
    <source>
        <dbReference type="SAM" id="Phobius"/>
    </source>
</evidence>
<evidence type="ECO:0000313" key="3">
    <source>
        <dbReference type="EMBL" id="KKQ46198.1"/>
    </source>
</evidence>
<organism evidence="3 4">
    <name type="scientific">Candidatus Woesebacteria bacterium GW2011_GWA1_37_8</name>
    <dbReference type="NCBI Taxonomy" id="1618546"/>
    <lineage>
        <taxon>Bacteria</taxon>
        <taxon>Candidatus Woeseibacteriota</taxon>
    </lineage>
</organism>
<feature type="compositionally biased region" description="Low complexity" evidence="1">
    <location>
        <begin position="68"/>
        <end position="78"/>
    </location>
</feature>
<feature type="transmembrane region" description="Helical" evidence="2">
    <location>
        <begin position="40"/>
        <end position="60"/>
    </location>
</feature>
<evidence type="ECO:0000313" key="4">
    <source>
        <dbReference type="Proteomes" id="UP000034603"/>
    </source>
</evidence>
<accession>A0A0G0HST3</accession>
<sequence>MEVDIPKQPEHNTVNPVLEPQKPPVLKKFPGAKENAKSNMMMVAVAFLVVGLGVATGWFLSGTKAGTSSNSSEKTSQSGETAKKSDANEEGQLDEAVKYQDAEGKLVEGGIKGEGTHHIERDNNPSRFVYLTSTAIDLDKYIDKKVQIWGETISSVNAPWLMDVVKIKITE</sequence>
<dbReference type="EMBL" id="LBTR01000004">
    <property type="protein sequence ID" value="KKQ46198.1"/>
    <property type="molecule type" value="Genomic_DNA"/>
</dbReference>